<evidence type="ECO:0000313" key="2">
    <source>
        <dbReference type="Proteomes" id="UP000029614"/>
    </source>
</evidence>
<sequence>MICCGQNKEKLYMEIQIKEVYSCIIEDLHKLEAYRDFKDKNTSTSNQIKDNASIFADNFYNGFQNISDKLLNPFDLN</sequence>
<dbReference type="EMBL" id="JRNU01000028">
    <property type="protein sequence ID" value="KGF51663.1"/>
    <property type="molecule type" value="Genomic_DNA"/>
</dbReference>
<evidence type="ECO:0000313" key="1">
    <source>
        <dbReference type="EMBL" id="KGF51663.1"/>
    </source>
</evidence>
<dbReference type="Proteomes" id="UP000029614">
    <property type="component" value="Unassembled WGS sequence"/>
</dbReference>
<dbReference type="AlphaFoldDB" id="A0A096AX40"/>
<reference evidence="1 2" key="1">
    <citation type="submission" date="2014-07" db="EMBL/GenBank/DDBJ databases">
        <authorList>
            <person name="McCorrison J."/>
            <person name="Sanka R."/>
            <person name="Torralba M."/>
            <person name="Gillis M."/>
            <person name="Haft D.H."/>
            <person name="Methe B."/>
            <person name="Sutton G."/>
            <person name="Nelson K.E."/>
        </authorList>
    </citation>
    <scope>NUCLEOTIDE SEQUENCE [LARGE SCALE GENOMIC DNA]</scope>
    <source>
        <strain evidence="1 2">DNF00058</strain>
    </source>
</reference>
<keyword evidence="2" id="KW-1185">Reference proteome</keyword>
<name>A0A096AX40_9BACT</name>
<proteinExistence type="predicted"/>
<gene>
    <name evidence="1" type="ORF">HMPREF9302_06620</name>
</gene>
<accession>A0A096AX40</accession>
<organism evidence="1 2">
    <name type="scientific">Prevotella amnii DNF00058</name>
    <dbReference type="NCBI Taxonomy" id="1401066"/>
    <lineage>
        <taxon>Bacteria</taxon>
        <taxon>Pseudomonadati</taxon>
        <taxon>Bacteroidota</taxon>
        <taxon>Bacteroidia</taxon>
        <taxon>Bacteroidales</taxon>
        <taxon>Prevotellaceae</taxon>
        <taxon>Prevotella</taxon>
    </lineage>
</organism>
<protein>
    <submittedName>
        <fullName evidence="1">Uncharacterized protein</fullName>
    </submittedName>
</protein>
<comment type="caution">
    <text evidence="1">The sequence shown here is derived from an EMBL/GenBank/DDBJ whole genome shotgun (WGS) entry which is preliminary data.</text>
</comment>